<reference evidence="6" key="1">
    <citation type="submission" date="2016-10" db="EMBL/GenBank/DDBJ databases">
        <authorList>
            <person name="Varghese N."/>
            <person name="Submissions S."/>
        </authorList>
    </citation>
    <scope>NUCLEOTIDE SEQUENCE [LARGE SCALE GENOMIC DNA]</scope>
    <source>
        <strain evidence="6">DSM 23256</strain>
    </source>
</reference>
<dbReference type="PROSITE" id="PS50949">
    <property type="entry name" value="HTH_GNTR"/>
    <property type="match status" value="1"/>
</dbReference>
<keyword evidence="6" id="KW-1185">Reference proteome</keyword>
<dbReference type="SMART" id="SM00895">
    <property type="entry name" value="FCD"/>
    <property type="match status" value="1"/>
</dbReference>
<dbReference type="OrthoDB" id="9799482at2"/>
<keyword evidence="2" id="KW-0238">DNA-binding</keyword>
<dbReference type="InterPro" id="IPR008920">
    <property type="entry name" value="TF_FadR/GntR_C"/>
</dbReference>
<gene>
    <name evidence="5" type="ORF">SAMN05660235_00762</name>
</gene>
<dbReference type="Pfam" id="PF00392">
    <property type="entry name" value="GntR"/>
    <property type="match status" value="1"/>
</dbReference>
<evidence type="ECO:0000256" key="3">
    <source>
        <dbReference type="ARBA" id="ARBA00023163"/>
    </source>
</evidence>
<sequence length="264" mass="29830">MFKPVKTRKVYEEIVEQIKQLIVEGKLQPGDKLLSERELSERLNVSRASVREAFSALEMMGIITIRPGEGSFVRQVSYEGMLEPLSFLLQVDVADVLQLLEVRKILEVETAALAALRATPQDLEDIYRAMNSMVEQINSGDIGDLGDAAFHCSLARATNNMVLIKVMNTITDLMNNTFRSSRQRLFLVEHMPEALHRSHCAIYEAVAAKDPRLARMRMRDHLAMVEQAMLKLKNGKANISIKNIETNDKIVADNKNIKDFKQSS</sequence>
<evidence type="ECO:0000259" key="4">
    <source>
        <dbReference type="PROSITE" id="PS50949"/>
    </source>
</evidence>
<dbReference type="Proteomes" id="UP000243333">
    <property type="component" value="Unassembled WGS sequence"/>
</dbReference>
<dbReference type="InterPro" id="IPR011711">
    <property type="entry name" value="GntR_C"/>
</dbReference>
<dbReference type="Pfam" id="PF07729">
    <property type="entry name" value="FCD"/>
    <property type="match status" value="1"/>
</dbReference>
<protein>
    <submittedName>
        <fullName evidence="5">Transcriptional regulator, GntR family</fullName>
    </submittedName>
</protein>
<dbReference type="Gene3D" id="1.20.120.530">
    <property type="entry name" value="GntR ligand-binding domain-like"/>
    <property type="match status" value="1"/>
</dbReference>
<dbReference type="PRINTS" id="PR00035">
    <property type="entry name" value="HTHGNTR"/>
</dbReference>
<dbReference type="SMART" id="SM00345">
    <property type="entry name" value="HTH_GNTR"/>
    <property type="match status" value="1"/>
</dbReference>
<dbReference type="SUPFAM" id="SSF48008">
    <property type="entry name" value="GntR ligand-binding domain-like"/>
    <property type="match status" value="1"/>
</dbReference>
<keyword evidence="3" id="KW-0804">Transcription</keyword>
<feature type="domain" description="HTH gntR-type" evidence="4">
    <location>
        <begin position="8"/>
        <end position="76"/>
    </location>
</feature>
<dbReference type="InterPro" id="IPR000524">
    <property type="entry name" value="Tscrpt_reg_HTH_GntR"/>
</dbReference>
<evidence type="ECO:0000256" key="1">
    <source>
        <dbReference type="ARBA" id="ARBA00023015"/>
    </source>
</evidence>
<dbReference type="Gene3D" id="1.10.10.10">
    <property type="entry name" value="Winged helix-like DNA-binding domain superfamily/Winged helix DNA-binding domain"/>
    <property type="match status" value="1"/>
</dbReference>
<keyword evidence="1" id="KW-0805">Transcription regulation</keyword>
<accession>A0A1G7J525</accession>
<dbReference type="AlphaFoldDB" id="A0A1G7J525"/>
<proteinExistence type="predicted"/>
<dbReference type="GO" id="GO:0003700">
    <property type="term" value="F:DNA-binding transcription factor activity"/>
    <property type="evidence" value="ECO:0007669"/>
    <property type="project" value="InterPro"/>
</dbReference>
<dbReference type="CDD" id="cd07377">
    <property type="entry name" value="WHTH_GntR"/>
    <property type="match status" value="1"/>
</dbReference>
<organism evidence="5 6">
    <name type="scientific">Sporolituus thermophilus DSM 23256</name>
    <dbReference type="NCBI Taxonomy" id="1123285"/>
    <lineage>
        <taxon>Bacteria</taxon>
        <taxon>Bacillati</taxon>
        <taxon>Bacillota</taxon>
        <taxon>Negativicutes</taxon>
        <taxon>Selenomonadales</taxon>
        <taxon>Sporomusaceae</taxon>
        <taxon>Sporolituus</taxon>
    </lineage>
</organism>
<evidence type="ECO:0000256" key="2">
    <source>
        <dbReference type="ARBA" id="ARBA00023125"/>
    </source>
</evidence>
<name>A0A1G7J525_9FIRM</name>
<evidence type="ECO:0000313" key="5">
    <source>
        <dbReference type="EMBL" id="SDF19975.1"/>
    </source>
</evidence>
<dbReference type="PANTHER" id="PTHR43537">
    <property type="entry name" value="TRANSCRIPTIONAL REGULATOR, GNTR FAMILY"/>
    <property type="match status" value="1"/>
</dbReference>
<evidence type="ECO:0000313" key="6">
    <source>
        <dbReference type="Proteomes" id="UP000243333"/>
    </source>
</evidence>
<dbReference type="EMBL" id="FNBU01000004">
    <property type="protein sequence ID" value="SDF19975.1"/>
    <property type="molecule type" value="Genomic_DNA"/>
</dbReference>
<dbReference type="GO" id="GO:0003677">
    <property type="term" value="F:DNA binding"/>
    <property type="evidence" value="ECO:0007669"/>
    <property type="project" value="UniProtKB-KW"/>
</dbReference>
<dbReference type="InterPro" id="IPR036388">
    <property type="entry name" value="WH-like_DNA-bd_sf"/>
</dbReference>
<dbReference type="PANTHER" id="PTHR43537:SF5">
    <property type="entry name" value="UXU OPERON TRANSCRIPTIONAL REGULATOR"/>
    <property type="match status" value="1"/>
</dbReference>
<dbReference type="RefSeq" id="WP_093688259.1">
    <property type="nucleotide sequence ID" value="NZ_FNBU01000004.1"/>
</dbReference>
<dbReference type="STRING" id="1123285.SAMN05660235_00762"/>
<dbReference type="SUPFAM" id="SSF46785">
    <property type="entry name" value="Winged helix' DNA-binding domain"/>
    <property type="match status" value="1"/>
</dbReference>
<dbReference type="InterPro" id="IPR036390">
    <property type="entry name" value="WH_DNA-bd_sf"/>
</dbReference>